<dbReference type="GO" id="GO:0005813">
    <property type="term" value="C:centrosome"/>
    <property type="evidence" value="ECO:0007669"/>
    <property type="project" value="TreeGrafter"/>
</dbReference>
<reference evidence="1 2" key="1">
    <citation type="journal article" date="2011" name="Genome Res.">
        <title>Phylogeny-wide analysis of social amoeba genomes highlights ancient origins for complex intercellular communication.</title>
        <authorList>
            <person name="Heidel A.J."/>
            <person name="Lawal H.M."/>
            <person name="Felder M."/>
            <person name="Schilde C."/>
            <person name="Helps N.R."/>
            <person name="Tunggal B."/>
            <person name="Rivero F."/>
            <person name="John U."/>
            <person name="Schleicher M."/>
            <person name="Eichinger L."/>
            <person name="Platzer M."/>
            <person name="Noegel A.A."/>
            <person name="Schaap P."/>
            <person name="Gloeckner G."/>
        </authorList>
    </citation>
    <scope>NUCLEOTIDE SEQUENCE [LARGE SCALE GENOMIC DNA]</scope>
    <source>
        <strain evidence="2">ATCC 26659 / Pp 5 / PN500</strain>
    </source>
</reference>
<comment type="caution">
    <text evidence="1">The sequence shown here is derived from an EMBL/GenBank/DDBJ whole genome shotgun (WGS) entry which is preliminary data.</text>
</comment>
<dbReference type="GO" id="GO:0005657">
    <property type="term" value="C:replication fork"/>
    <property type="evidence" value="ECO:0007669"/>
    <property type="project" value="InterPro"/>
</dbReference>
<sequence>MDINSFDDTAYQVFYKRITKPNLKLGVDQVDTFIENNPLIVINQTLQQQQQQQTFNKLNINNNFNNNNSNNSNNSNNNIIYKRGGVIEINGSSGTGKSECALHIVVQSILPNNWPIYESNSNSSELVFGGNEIGVVYFDNDYKFDLERLRSIILLKFNHCLTNKQHQIAEKIKLQKDKDSSSTPDELFIQQLDINDSSSSSSACYILFEKLFNECLSRLYIYKCKDSVQFISTLNALPHLIKSVGKEVRDGSAKREIQLVVIDSVSSFYWLDKQGESLGSRLGQLVGLDLFHQIISQYQLTVIGIKQSIFKEGTNTTPNFNNNNNHQITKPPLPKNDFLGPQWSRLVKYRIKLETKYNIDNIFNIDNRPQIEFKSQSLSISRI</sequence>
<dbReference type="SUPFAM" id="SSF52540">
    <property type="entry name" value="P-loop containing nucleoside triphosphate hydrolases"/>
    <property type="match status" value="1"/>
</dbReference>
<accession>D3B4K7</accession>
<dbReference type="STRING" id="670386.D3B4K7"/>
<dbReference type="FunCoup" id="D3B4K7">
    <property type="interactions" value="22"/>
</dbReference>
<dbReference type="PANTHER" id="PTHR46644:SF2">
    <property type="entry name" value="DNA REPAIR PROTEIN XRCC2"/>
    <property type="match status" value="1"/>
</dbReference>
<dbReference type="GO" id="GO:0000724">
    <property type="term" value="P:double-strand break repair via homologous recombination"/>
    <property type="evidence" value="ECO:0007669"/>
    <property type="project" value="InterPro"/>
</dbReference>
<dbReference type="GO" id="GO:0042148">
    <property type="term" value="P:DNA strand invasion"/>
    <property type="evidence" value="ECO:0007669"/>
    <property type="project" value="TreeGrafter"/>
</dbReference>
<dbReference type="Gene3D" id="3.40.50.300">
    <property type="entry name" value="P-loop containing nucleotide triphosphate hydrolases"/>
    <property type="match status" value="1"/>
</dbReference>
<evidence type="ECO:0000313" key="1">
    <source>
        <dbReference type="EMBL" id="EFA84255.1"/>
    </source>
</evidence>
<dbReference type="CDD" id="cd19490">
    <property type="entry name" value="XRCC2"/>
    <property type="match status" value="1"/>
</dbReference>
<organism evidence="1 2">
    <name type="scientific">Heterostelium pallidum (strain ATCC 26659 / Pp 5 / PN500)</name>
    <name type="common">Cellular slime mold</name>
    <name type="synonym">Polysphondylium pallidum</name>
    <dbReference type="NCBI Taxonomy" id="670386"/>
    <lineage>
        <taxon>Eukaryota</taxon>
        <taxon>Amoebozoa</taxon>
        <taxon>Evosea</taxon>
        <taxon>Eumycetozoa</taxon>
        <taxon>Dictyostelia</taxon>
        <taxon>Acytosteliales</taxon>
        <taxon>Acytosteliaceae</taxon>
        <taxon>Heterostelium</taxon>
    </lineage>
</organism>
<dbReference type="Proteomes" id="UP000001396">
    <property type="component" value="Unassembled WGS sequence"/>
</dbReference>
<dbReference type="AlphaFoldDB" id="D3B4K7"/>
<dbReference type="EMBL" id="ADBJ01000010">
    <property type="protein sequence ID" value="EFA84255.1"/>
    <property type="molecule type" value="Genomic_DNA"/>
</dbReference>
<evidence type="ECO:0000313" key="2">
    <source>
        <dbReference type="Proteomes" id="UP000001396"/>
    </source>
</evidence>
<dbReference type="GO" id="GO:0000400">
    <property type="term" value="F:four-way junction DNA binding"/>
    <property type="evidence" value="ECO:0007669"/>
    <property type="project" value="TreeGrafter"/>
</dbReference>
<dbReference type="GeneID" id="31358854"/>
<dbReference type="OMA" id="FQFSMLR"/>
<proteinExistence type="predicted"/>
<dbReference type="InterPro" id="IPR030547">
    <property type="entry name" value="XRCC2"/>
</dbReference>
<keyword evidence="2" id="KW-1185">Reference proteome</keyword>
<dbReference type="PANTHER" id="PTHR46644">
    <property type="entry name" value="DNA REPAIR PROTEIN XRCC2"/>
    <property type="match status" value="1"/>
</dbReference>
<gene>
    <name evidence="1" type="primary">xrcc2</name>
    <name evidence="1" type="ORF">PPL_03332</name>
</gene>
<dbReference type="InParanoid" id="D3B4K7"/>
<protein>
    <submittedName>
        <fullName evidence="1">AAA ATPase domain-containing protein</fullName>
    </submittedName>
</protein>
<dbReference type="RefSeq" id="XP_020436371.1">
    <property type="nucleotide sequence ID" value="XM_020574299.1"/>
</dbReference>
<name>D3B4K7_HETP5</name>
<dbReference type="InterPro" id="IPR027417">
    <property type="entry name" value="P-loop_NTPase"/>
</dbReference>
<dbReference type="GO" id="GO:0033063">
    <property type="term" value="C:Rad51B-Rad51C-Rad51D-XRCC2 complex"/>
    <property type="evidence" value="ECO:0007669"/>
    <property type="project" value="InterPro"/>
</dbReference>